<gene>
    <name evidence="1" type="primary">brxC</name>
    <name evidence="1" type="ORF">RCF98_01350</name>
</gene>
<dbReference type="InterPro" id="IPR027417">
    <property type="entry name" value="P-loop_NTPase"/>
</dbReference>
<dbReference type="Proteomes" id="UP001236657">
    <property type="component" value="Chromosome"/>
</dbReference>
<evidence type="ECO:0000313" key="1">
    <source>
        <dbReference type="EMBL" id="WML91012.1"/>
    </source>
</evidence>
<proteinExistence type="predicted"/>
<reference evidence="1 2" key="1">
    <citation type="submission" date="2023-08" db="EMBL/GenBank/DDBJ databases">
        <title>New molecular markers tilS and rpoB for phylogenetic and monitoring studies of the genus Thiothrix biodiversity.</title>
        <authorList>
            <person name="Ravin N.V."/>
            <person name="Smolyakov D."/>
            <person name="Markov N.D."/>
            <person name="Beletsky A.V."/>
            <person name="Mardanov A.V."/>
            <person name="Rudenko T.S."/>
            <person name="Grabovich M.Y."/>
        </authorList>
    </citation>
    <scope>NUCLEOTIDE SEQUENCE [LARGE SCALE GENOMIC DNA]</scope>
    <source>
        <strain evidence="1 2">MK1</strain>
    </source>
</reference>
<name>A0ABY9MRG7_9GAMM</name>
<protein>
    <submittedName>
        <fullName evidence="1">BREX system P-loop protein BrxC</fullName>
    </submittedName>
</protein>
<dbReference type="RefSeq" id="WP_308895653.1">
    <property type="nucleotide sequence ID" value="NZ_CP133218.1"/>
</dbReference>
<dbReference type="SUPFAM" id="SSF52540">
    <property type="entry name" value="P-loop containing nucleoside triphosphate hydrolases"/>
    <property type="match status" value="1"/>
</dbReference>
<evidence type="ECO:0000313" key="2">
    <source>
        <dbReference type="Proteomes" id="UP001236657"/>
    </source>
</evidence>
<dbReference type="InterPro" id="IPR047679">
    <property type="entry name" value="BREX_BrxC"/>
</dbReference>
<sequence>MLNRDVYLNDPLQNKLANNGVAEVKDDQSQVALETLAYELRTFVCDGAYERGMAQILGSFLSNVQTTNEQPGVWISGFFGSGKSHLAKMLRTLWVNQTFSDGRDARGMTELPAKIGRYFEELSAQAPRFGGLHAASGTFGEGLKDLVRPALLAIVFRSVDLPEQYHLARFVMWLKANGIYEAVRAYIESHVPPRPGVDPWKKELSHLMVSTVFPVALLDAMPSIGSDAKEVRQMLLAQFPAVKDVSNHEMVDAIVDALAVNGQLPLTLIVIDEVQQYLGDDPQRAMDVQEAIETCCKASALKSRVLFVATGQSALSGKQNLQRLMGRFQVNVQLEDTDVDAVIRKVILQKKESARPQLEQVVQDNLGEISRHLRGSRIEYHRDDEQWMVADYPLLPVRRRFWERILQVLDKTGTGSQLRNQLRIVHEATKITAEQPLGHVVPADFVYEQNAVNLMNTGVIGRDIYENISRLKGGNAEQHLQGRLLSLILLINKLPNDIEHGIAATADALADLLLDDLQAGSHDLRTRIPALLKQLEDDRLVLSMQTRVGEEYRLQTAESQLWYDMYRQQMNDLRANPQRLEAFRAQEIQSYIRKHVTQARITQGKVAEARTIHLVFESELPADADKKICAWIPEVSEQQFLASARGADPESATIFIYVPTAFRTELNTAIVELKAAETTLEVRGVPGTDAGKEARSAMEHRLKEAERSKKAYLKDIFAQIQVKLAGGADVPGETLTQQVEAAAQTAAERLYREFYSVDVPGWGTVYNRASKEGGENALEAIGHQEEAAKHPVVIAIKRYVGVMKTGKEIRDNFKQAPYGWPQDTIDGALYAMLAAGILKGADTQEKPVDAKNLDRGKVGMTKFRPETVVISTVQLIKVRSLINALGVSCTAGEEASKLPQAVAAAKQAARSAGGDAPLPPAPNPVLLNELEVLAGNSQLQLAYEHKDQLQADFESWKTQAEQIHQRKVQWSLLGDAMQHCKGLVIYAQLDTERHAILQNRSLLANPNPVEPLIKQAMTAVREAITAHLDKYEQEYHACMHDLDADGTWVKLDSAQQQTLLKQHHLDDIPVEKLSGNEAVLESIERTSLQQWNDRTAALPGRFEYVRKAAVSALQPKVQHVRVERATLENEQQLQAWLKATEVQLRAELNKGPVAIS</sequence>
<organism evidence="1 2">
    <name type="scientific">Thiothrix lacustris</name>
    <dbReference type="NCBI Taxonomy" id="525917"/>
    <lineage>
        <taxon>Bacteria</taxon>
        <taxon>Pseudomonadati</taxon>
        <taxon>Pseudomonadota</taxon>
        <taxon>Gammaproteobacteria</taxon>
        <taxon>Thiotrichales</taxon>
        <taxon>Thiotrichaceae</taxon>
        <taxon>Thiothrix</taxon>
    </lineage>
</organism>
<dbReference type="EMBL" id="CP133218">
    <property type="protein sequence ID" value="WML91012.1"/>
    <property type="molecule type" value="Genomic_DNA"/>
</dbReference>
<dbReference type="NCBIfam" id="NF033441">
    <property type="entry name" value="BREX_BrxC"/>
    <property type="match status" value="1"/>
</dbReference>
<accession>A0ABY9MRG7</accession>
<keyword evidence="2" id="KW-1185">Reference proteome</keyword>